<protein>
    <recommendedName>
        <fullName evidence="1">Tail specific protease domain-containing protein</fullName>
    </recommendedName>
</protein>
<sequence>MIWLKKTIIFNNLVDKVNLYISFSKKIIMTKALLIPLLLVINSAYAQTYSDLKQGDTLKYTPQSKKPGWISVQSGDANLAVSMSVDGKKAKEQDDSRGIKSVERLYFTPEKGKKYELKIWAKSYVEKSKTAKVSITESGSLPVLSDKLSSDELLEDLHVFRTIREQANSGLFVYRTKKQIDSIYNWAEAEVKNTTNLFNFYKVIAKLTDFEGSCHNFTHLPNDASYYLPQKLEYLPITLKNIDGRLLQNSKNVAIPLGAEILSVNDIPAREIISRFSQYYFSDGFSRPYKETAGFEKGMLDKFYIEFGTHKNYIITYQINNQKHQVTLPGISFENSKKLQESRYSVASKKVFSEKYSLDKVGEGMYRLTIRSFDFATGTEDPAYKKFSDFLDHMIQTLDEEKIQHLIIDLRGNPGGTGELYEKVFTYLTQRPFRDSHYAYSKFNVVPMAERLVITPLFLSNGVTDKNGLNAYLKEQYPKEAQGKFYWADDKNSLILPNNKTFKGQLYLFADENVASAGSHLASLIKSYTNAIVIGKETVGGYYEHNGHFPVVYELPNTRIQTGFSIVHVIQDAQQLSDQKRGQGIIPNIKIQQTDQEFLDQTDVYLKKLAEIRKEKS</sequence>
<keyword evidence="5" id="KW-1185">Reference proteome</keyword>
<evidence type="ECO:0000313" key="5">
    <source>
        <dbReference type="Proteomes" id="UP000279972"/>
    </source>
</evidence>
<dbReference type="EMBL" id="PPEH01000015">
    <property type="protein sequence ID" value="PNW11146.1"/>
    <property type="molecule type" value="Genomic_DNA"/>
</dbReference>
<proteinExistence type="predicted"/>
<gene>
    <name evidence="3" type="ORF">C1637_24015</name>
    <name evidence="2" type="ORF">EG342_15855</name>
</gene>
<reference evidence="2 5" key="2">
    <citation type="submission" date="2018-11" db="EMBL/GenBank/DDBJ databases">
        <title>Proposal to divide the Flavobacteriaceae and reorganize its genera based on Amino Acid Identity values calculated from whole genome sequences.</title>
        <authorList>
            <person name="Nicholson A.C."/>
            <person name="Gulvik C.A."/>
            <person name="Whitney A.M."/>
            <person name="Humrighouse B.W."/>
            <person name="Bell M."/>
            <person name="Holmes B."/>
            <person name="Steigerwalt A.G."/>
            <person name="Villarma A."/>
            <person name="Sheth M."/>
            <person name="Batra D."/>
            <person name="Pryor J."/>
            <person name="Bernardet J.-F."/>
            <person name="Hugo C."/>
            <person name="Kampfer P."/>
            <person name="Newman J."/>
            <person name="McQuiston J.R."/>
        </authorList>
    </citation>
    <scope>NUCLEOTIDE SEQUENCE [LARGE SCALE GENOMIC DNA]</scope>
    <source>
        <strain evidence="2 5">KC_1864</strain>
    </source>
</reference>
<dbReference type="Proteomes" id="UP000236262">
    <property type="component" value="Unassembled WGS sequence"/>
</dbReference>
<dbReference type="KEGG" id="clac:EG342_15855"/>
<evidence type="ECO:0000313" key="2">
    <source>
        <dbReference type="EMBL" id="AZA83259.1"/>
    </source>
</evidence>
<dbReference type="GO" id="GO:0008236">
    <property type="term" value="F:serine-type peptidase activity"/>
    <property type="evidence" value="ECO:0007669"/>
    <property type="project" value="InterPro"/>
</dbReference>
<evidence type="ECO:0000313" key="3">
    <source>
        <dbReference type="EMBL" id="PNW11146.1"/>
    </source>
</evidence>
<name>A0A3G6RNF5_CHRLC</name>
<dbReference type="Pfam" id="PF03572">
    <property type="entry name" value="Peptidase_S41"/>
    <property type="match status" value="1"/>
</dbReference>
<dbReference type="Proteomes" id="UP000279972">
    <property type="component" value="Chromosome"/>
</dbReference>
<feature type="domain" description="Tail specific protease" evidence="1">
    <location>
        <begin position="386"/>
        <end position="541"/>
    </location>
</feature>
<organism evidence="3 4">
    <name type="scientific">Chryseobacterium lactis</name>
    <dbReference type="NCBI Taxonomy" id="1241981"/>
    <lineage>
        <taxon>Bacteria</taxon>
        <taxon>Pseudomonadati</taxon>
        <taxon>Bacteroidota</taxon>
        <taxon>Flavobacteriia</taxon>
        <taxon>Flavobacteriales</taxon>
        <taxon>Weeksellaceae</taxon>
        <taxon>Chryseobacterium group</taxon>
        <taxon>Chryseobacterium</taxon>
    </lineage>
</organism>
<reference evidence="3 4" key="1">
    <citation type="submission" date="2018-01" db="EMBL/GenBank/DDBJ databases">
        <title>Draft genome sequences of Chryseobacterium lactis NCTC11390, Chryseobacterium oncorhynchi 701B-08, and Chryseobacterium viscerum 687B-08.</title>
        <authorList>
            <person name="Jeong J.-J."/>
            <person name="Lee Y.J."/>
            <person name="Park B."/>
            <person name="Choi I.-G."/>
            <person name="Kim K.D."/>
        </authorList>
    </citation>
    <scope>NUCLEOTIDE SEQUENCE [LARGE SCALE GENOMIC DNA]</scope>
    <source>
        <strain evidence="3 4">NCTC11390</strain>
    </source>
</reference>
<dbReference type="SUPFAM" id="SSF52096">
    <property type="entry name" value="ClpP/crotonase"/>
    <property type="match status" value="1"/>
</dbReference>
<dbReference type="EMBL" id="CP033924">
    <property type="protein sequence ID" value="AZA83259.1"/>
    <property type="molecule type" value="Genomic_DNA"/>
</dbReference>
<dbReference type="AlphaFoldDB" id="A0A3G6RNF5"/>
<accession>A0A3G6RNF5</accession>
<dbReference type="InterPro" id="IPR005151">
    <property type="entry name" value="Tail-specific_protease"/>
</dbReference>
<evidence type="ECO:0000313" key="4">
    <source>
        <dbReference type="Proteomes" id="UP000236262"/>
    </source>
</evidence>
<dbReference type="GO" id="GO:0006508">
    <property type="term" value="P:proteolysis"/>
    <property type="evidence" value="ECO:0007669"/>
    <property type="project" value="InterPro"/>
</dbReference>
<dbReference type="InterPro" id="IPR029045">
    <property type="entry name" value="ClpP/crotonase-like_dom_sf"/>
</dbReference>
<dbReference type="Gene3D" id="3.90.226.10">
    <property type="entry name" value="2-enoyl-CoA Hydratase, Chain A, domain 1"/>
    <property type="match status" value="1"/>
</dbReference>
<dbReference type="OrthoDB" id="5480566at2"/>
<evidence type="ECO:0000259" key="1">
    <source>
        <dbReference type="Pfam" id="PF03572"/>
    </source>
</evidence>